<feature type="region of interest" description="Disordered" evidence="1">
    <location>
        <begin position="86"/>
        <end position="109"/>
    </location>
</feature>
<proteinExistence type="predicted"/>
<feature type="region of interest" description="Disordered" evidence="1">
    <location>
        <begin position="569"/>
        <end position="593"/>
    </location>
</feature>
<feature type="region of interest" description="Disordered" evidence="1">
    <location>
        <begin position="122"/>
        <end position="154"/>
    </location>
</feature>
<keyword evidence="3" id="KW-1185">Reference proteome</keyword>
<feature type="compositionally biased region" description="Acidic residues" evidence="1">
    <location>
        <begin position="87"/>
        <end position="96"/>
    </location>
</feature>
<feature type="compositionally biased region" description="Low complexity" evidence="1">
    <location>
        <begin position="136"/>
        <end position="146"/>
    </location>
</feature>
<organism evidence="2 3">
    <name type="scientific">Laccaria amethystina LaAM-08-1</name>
    <dbReference type="NCBI Taxonomy" id="1095629"/>
    <lineage>
        <taxon>Eukaryota</taxon>
        <taxon>Fungi</taxon>
        <taxon>Dikarya</taxon>
        <taxon>Basidiomycota</taxon>
        <taxon>Agaricomycotina</taxon>
        <taxon>Agaricomycetes</taxon>
        <taxon>Agaricomycetidae</taxon>
        <taxon>Agaricales</taxon>
        <taxon>Agaricineae</taxon>
        <taxon>Hydnangiaceae</taxon>
        <taxon>Laccaria</taxon>
    </lineage>
</organism>
<dbReference type="HOGENOM" id="CLU_032575_0_0_1"/>
<gene>
    <name evidence="2" type="ORF">K443DRAFT_125802</name>
</gene>
<evidence type="ECO:0000313" key="2">
    <source>
        <dbReference type="EMBL" id="KIJ92819.1"/>
    </source>
</evidence>
<feature type="compositionally biased region" description="Low complexity" evidence="1">
    <location>
        <begin position="457"/>
        <end position="468"/>
    </location>
</feature>
<dbReference type="EMBL" id="KN838882">
    <property type="protein sequence ID" value="KIJ92819.1"/>
    <property type="molecule type" value="Genomic_DNA"/>
</dbReference>
<name>A0A0C9WIE8_9AGAR</name>
<dbReference type="Proteomes" id="UP000054477">
    <property type="component" value="Unassembled WGS sequence"/>
</dbReference>
<accession>A0A0C9WIE8</accession>
<evidence type="ECO:0000256" key="1">
    <source>
        <dbReference type="SAM" id="MobiDB-lite"/>
    </source>
</evidence>
<dbReference type="AlphaFoldDB" id="A0A0C9WIE8"/>
<dbReference type="OrthoDB" id="3063186at2759"/>
<reference evidence="2 3" key="1">
    <citation type="submission" date="2014-04" db="EMBL/GenBank/DDBJ databases">
        <authorList>
            <consortium name="DOE Joint Genome Institute"/>
            <person name="Kuo A."/>
            <person name="Kohler A."/>
            <person name="Nagy L.G."/>
            <person name="Floudas D."/>
            <person name="Copeland A."/>
            <person name="Barry K.W."/>
            <person name="Cichocki N."/>
            <person name="Veneault-Fourrey C."/>
            <person name="LaButti K."/>
            <person name="Lindquist E.A."/>
            <person name="Lipzen A."/>
            <person name="Lundell T."/>
            <person name="Morin E."/>
            <person name="Murat C."/>
            <person name="Sun H."/>
            <person name="Tunlid A."/>
            <person name="Henrissat B."/>
            <person name="Grigoriev I.V."/>
            <person name="Hibbett D.S."/>
            <person name="Martin F."/>
            <person name="Nordberg H.P."/>
            <person name="Cantor M.N."/>
            <person name="Hua S.X."/>
        </authorList>
    </citation>
    <scope>NUCLEOTIDE SEQUENCE [LARGE SCALE GENOMIC DNA]</scope>
    <source>
        <strain evidence="2 3">LaAM-08-1</strain>
    </source>
</reference>
<evidence type="ECO:0000313" key="3">
    <source>
        <dbReference type="Proteomes" id="UP000054477"/>
    </source>
</evidence>
<sequence>MATTGKIFKFCYNMGRGAKPTIWQFSAVQNIAIDASIPGFEEQVHKLNPDWQAHKKDLTKVKQDIAGRLLDSEPFRALWDREHQDYMSEDESDDEGEKEREARERRKGGRKGWLEAIMRRLTNHANNKMKPKALKKLSSATASPSAPQSPPAPSLFDIEISGKSLFILEKEAEIDTLYRQILEKEKIPAGGARNKAVKRLWTQANQEEWATKAEVITNNIPKNQAKFSSEVLLALQTLAQSGRLGSIILSVSYAFRDQNDAVESGIVYTGYNKHMGSPINDTPSNCEVLQDDWFNHAEAVLPRKPIVTRLERDDSGIPICPNVDFMNGSPLTVQLMLREYLTELLVFSWPFDSQMPSVPWADISANPDTYYNTTTFKLPYRLFAPELLTLPDLYILPPFFIQSSSSANPFRFRLKLEIQNRISGTKKQVGDDNNAGDDEPAGAPGVVPSRGKGVGVISSMDDSISRSSCEGQDATGAVGRDTGGAAQDVLGAISSATADISQSNQAEGVVGGTDAEARDIAGVVPVDGVSINERTCEEQDAMEVGGSQVEGTGGGRDKCGGNVVNVEGAGALAKPEGNHNTIRGVRGHGRRGG</sequence>
<feature type="region of interest" description="Disordered" evidence="1">
    <location>
        <begin position="425"/>
        <end position="480"/>
    </location>
</feature>
<dbReference type="STRING" id="1095629.A0A0C9WIE8"/>
<protein>
    <submittedName>
        <fullName evidence="2">Uncharacterized protein</fullName>
    </submittedName>
</protein>
<reference evidence="3" key="2">
    <citation type="submission" date="2015-01" db="EMBL/GenBank/DDBJ databases">
        <title>Evolutionary Origins and Diversification of the Mycorrhizal Mutualists.</title>
        <authorList>
            <consortium name="DOE Joint Genome Institute"/>
            <consortium name="Mycorrhizal Genomics Consortium"/>
            <person name="Kohler A."/>
            <person name="Kuo A."/>
            <person name="Nagy L.G."/>
            <person name="Floudas D."/>
            <person name="Copeland A."/>
            <person name="Barry K.W."/>
            <person name="Cichocki N."/>
            <person name="Veneault-Fourrey C."/>
            <person name="LaButti K."/>
            <person name="Lindquist E.A."/>
            <person name="Lipzen A."/>
            <person name="Lundell T."/>
            <person name="Morin E."/>
            <person name="Murat C."/>
            <person name="Riley R."/>
            <person name="Ohm R."/>
            <person name="Sun H."/>
            <person name="Tunlid A."/>
            <person name="Henrissat B."/>
            <person name="Grigoriev I.V."/>
            <person name="Hibbett D.S."/>
            <person name="Martin F."/>
        </authorList>
    </citation>
    <scope>NUCLEOTIDE SEQUENCE [LARGE SCALE GENOMIC DNA]</scope>
    <source>
        <strain evidence="3">LaAM-08-1</strain>
    </source>
</reference>